<evidence type="ECO:0000313" key="4">
    <source>
        <dbReference type="Proteomes" id="UP000294513"/>
    </source>
</evidence>
<feature type="transmembrane region" description="Helical" evidence="2">
    <location>
        <begin position="27"/>
        <end position="52"/>
    </location>
</feature>
<organism evidence="3 4">
    <name type="scientific">Actinomadura rubrisoli</name>
    <dbReference type="NCBI Taxonomy" id="2530368"/>
    <lineage>
        <taxon>Bacteria</taxon>
        <taxon>Bacillati</taxon>
        <taxon>Actinomycetota</taxon>
        <taxon>Actinomycetes</taxon>
        <taxon>Streptosporangiales</taxon>
        <taxon>Thermomonosporaceae</taxon>
        <taxon>Actinomadura</taxon>
    </lineage>
</organism>
<keyword evidence="2" id="KW-0812">Transmembrane</keyword>
<keyword evidence="4" id="KW-1185">Reference proteome</keyword>
<protein>
    <recommendedName>
        <fullName evidence="5">Septum formation-related domain-containing protein</fullName>
    </recommendedName>
</protein>
<keyword evidence="2" id="KW-0472">Membrane</keyword>
<evidence type="ECO:0008006" key="5">
    <source>
        <dbReference type="Google" id="ProtNLM"/>
    </source>
</evidence>
<dbReference type="Proteomes" id="UP000294513">
    <property type="component" value="Unassembled WGS sequence"/>
</dbReference>
<reference evidence="3 4" key="1">
    <citation type="submission" date="2019-03" db="EMBL/GenBank/DDBJ databases">
        <title>Draft genome sequences of novel Actinobacteria.</title>
        <authorList>
            <person name="Sahin N."/>
            <person name="Ay H."/>
            <person name="Saygin H."/>
        </authorList>
    </citation>
    <scope>NUCLEOTIDE SEQUENCE [LARGE SCALE GENOMIC DNA]</scope>
    <source>
        <strain evidence="3 4">H3C3</strain>
    </source>
</reference>
<feature type="region of interest" description="Disordered" evidence="1">
    <location>
        <begin position="131"/>
        <end position="152"/>
    </location>
</feature>
<dbReference type="AlphaFoldDB" id="A0A4R5BS31"/>
<dbReference type="RefSeq" id="WP_131893084.1">
    <property type="nucleotide sequence ID" value="NZ_SMKU01000056.1"/>
</dbReference>
<evidence type="ECO:0000313" key="3">
    <source>
        <dbReference type="EMBL" id="TDD89818.1"/>
    </source>
</evidence>
<accession>A0A4R5BS31</accession>
<dbReference type="EMBL" id="SMKU01000056">
    <property type="protein sequence ID" value="TDD89818.1"/>
    <property type="molecule type" value="Genomic_DNA"/>
</dbReference>
<sequence length="199" mass="21053">MATPPPFPAPGTYGPPVQAVPRRTNRFAIAALVTGLLGLLLLVIGFAIAAFVQSGRRNEKGRGLAIAGLAASAARRVSALLCTQPHEGKVVDEKRLADGPYPGEQQTVYQASQASQACKGWLPKYAKSRIREAPDGLPDPPGSLSQKRRPPRTNRMAVAALLTGLFGTSVKEWDEGARAALCLVLPKDGPLDLSVIPSR</sequence>
<comment type="caution">
    <text evidence="3">The sequence shown here is derived from an EMBL/GenBank/DDBJ whole genome shotgun (WGS) entry which is preliminary data.</text>
</comment>
<keyword evidence="2" id="KW-1133">Transmembrane helix</keyword>
<evidence type="ECO:0000256" key="2">
    <source>
        <dbReference type="SAM" id="Phobius"/>
    </source>
</evidence>
<proteinExistence type="predicted"/>
<evidence type="ECO:0000256" key="1">
    <source>
        <dbReference type="SAM" id="MobiDB-lite"/>
    </source>
</evidence>
<name>A0A4R5BS31_9ACTN</name>
<gene>
    <name evidence="3" type="ORF">E1298_13880</name>
</gene>